<dbReference type="PROSITE" id="PS50943">
    <property type="entry name" value="HTH_CROC1"/>
    <property type="match status" value="1"/>
</dbReference>
<dbReference type="Gene3D" id="1.10.260.40">
    <property type="entry name" value="lambda repressor-like DNA-binding domains"/>
    <property type="match status" value="1"/>
</dbReference>
<gene>
    <name evidence="3" type="ORF">HEK616_40310</name>
</gene>
<organism evidence="3 4">
    <name type="scientific">Streptomyces nigrescens</name>
    <dbReference type="NCBI Taxonomy" id="1920"/>
    <lineage>
        <taxon>Bacteria</taxon>
        <taxon>Bacillati</taxon>
        <taxon>Actinomycetota</taxon>
        <taxon>Actinomycetes</taxon>
        <taxon>Kitasatosporales</taxon>
        <taxon>Streptomycetaceae</taxon>
        <taxon>Streptomyces</taxon>
    </lineage>
</organism>
<keyword evidence="1" id="KW-0238">DNA-binding</keyword>
<proteinExistence type="predicted"/>
<evidence type="ECO:0000313" key="3">
    <source>
        <dbReference type="EMBL" id="BDM70544.1"/>
    </source>
</evidence>
<dbReference type="EMBL" id="AP026073">
    <property type="protein sequence ID" value="BDM70544.1"/>
    <property type="molecule type" value="Genomic_DNA"/>
</dbReference>
<dbReference type="PANTHER" id="PTHR46797:SF1">
    <property type="entry name" value="METHYLPHOSPHONATE SYNTHASE"/>
    <property type="match status" value="1"/>
</dbReference>
<dbReference type="SUPFAM" id="SSF47413">
    <property type="entry name" value="lambda repressor-like DNA-binding domains"/>
    <property type="match status" value="1"/>
</dbReference>
<dbReference type="SMART" id="SM00530">
    <property type="entry name" value="HTH_XRE"/>
    <property type="match status" value="1"/>
</dbReference>
<accession>A0ABM7ZW00</accession>
<dbReference type="Proteomes" id="UP001059597">
    <property type="component" value="Chromosome"/>
</dbReference>
<dbReference type="RefSeq" id="WP_261954271.1">
    <property type="nucleotide sequence ID" value="NZ_AP026073.1"/>
</dbReference>
<evidence type="ECO:0000256" key="1">
    <source>
        <dbReference type="ARBA" id="ARBA00023125"/>
    </source>
</evidence>
<evidence type="ECO:0000259" key="2">
    <source>
        <dbReference type="PROSITE" id="PS50943"/>
    </source>
</evidence>
<dbReference type="InterPro" id="IPR050807">
    <property type="entry name" value="TransReg_Diox_bact_type"/>
</dbReference>
<dbReference type="PANTHER" id="PTHR46797">
    <property type="entry name" value="HTH-TYPE TRANSCRIPTIONAL REGULATOR"/>
    <property type="match status" value="1"/>
</dbReference>
<feature type="domain" description="HTH cro/C1-type" evidence="2">
    <location>
        <begin position="9"/>
        <end position="62"/>
    </location>
</feature>
<reference evidence="3" key="1">
    <citation type="submission" date="2022-06" db="EMBL/GenBank/DDBJ databases">
        <title>Complete genome sequence of Streptomyces nigrescens HEK616.</title>
        <authorList>
            <person name="Asamizu S."/>
            <person name="Onaka H."/>
        </authorList>
    </citation>
    <scope>NUCLEOTIDE SEQUENCE</scope>
    <source>
        <strain evidence="3">HEK616</strain>
    </source>
</reference>
<protein>
    <recommendedName>
        <fullName evidence="2">HTH cro/C1-type domain-containing protein</fullName>
    </recommendedName>
</protein>
<keyword evidence="4" id="KW-1185">Reference proteome</keyword>
<dbReference type="CDD" id="cd00093">
    <property type="entry name" value="HTH_XRE"/>
    <property type="match status" value="1"/>
</dbReference>
<name>A0ABM7ZW00_STRNI</name>
<sequence length="412" mass="44699">MSPQISNNIRSLRRRAGLSQEELAAAAGLSTTTVGKIEQGGSVRMETFARLAHALGVDTEALFASGSPHPVPDDKGNGRYLLALRRQLMPPIGLVDATATSVTVASRADLERQIDAAHTHYHADEYDEMARCLPGVLAGTQAALFAAEDDASRQAMLSTHARAQLVTGKYLTQVRQYDLAYQALSAGIRDARAAEDQITAAVGVIGLCWLLLRQDRFSEAQELAVTTADVVEPRMSTATPGQLAAWGELALRIASAAVRNNRAEDARDARRMAASAASALGRESSNFRTHWGTFGPATAAVKTIEDLSLKRDARGVLRDSDQGPLATAALRRLGRPSPSSWNRHRLDVVRAHALLGSHQDAMDELTGLRIEAPEWLKHQSIARQLMQDILKRRRRTLTKDMRLMASHLGISG</sequence>
<dbReference type="InterPro" id="IPR010982">
    <property type="entry name" value="Lambda_DNA-bd_dom_sf"/>
</dbReference>
<evidence type="ECO:0000313" key="4">
    <source>
        <dbReference type="Proteomes" id="UP001059597"/>
    </source>
</evidence>
<dbReference type="InterPro" id="IPR001387">
    <property type="entry name" value="Cro/C1-type_HTH"/>
</dbReference>
<dbReference type="Pfam" id="PF01381">
    <property type="entry name" value="HTH_3"/>
    <property type="match status" value="1"/>
</dbReference>